<feature type="domain" description="DUF6537" evidence="1">
    <location>
        <begin position="27"/>
        <end position="116"/>
    </location>
</feature>
<evidence type="ECO:0000313" key="2">
    <source>
        <dbReference type="EMBL" id="MDT0479252.1"/>
    </source>
</evidence>
<accession>A0ABU2V132</accession>
<evidence type="ECO:0000313" key="3">
    <source>
        <dbReference type="Proteomes" id="UP001183824"/>
    </source>
</evidence>
<comment type="caution">
    <text evidence="2">The sequence shown here is derived from an EMBL/GenBank/DDBJ whole genome shotgun (WGS) entry which is preliminary data.</text>
</comment>
<keyword evidence="3" id="KW-1185">Reference proteome</keyword>
<dbReference type="Proteomes" id="UP001183824">
    <property type="component" value="Unassembled WGS sequence"/>
</dbReference>
<reference evidence="3" key="1">
    <citation type="submission" date="2023-07" db="EMBL/GenBank/DDBJ databases">
        <title>30 novel species of actinomycetes from the DSMZ collection.</title>
        <authorList>
            <person name="Nouioui I."/>
        </authorList>
    </citation>
    <scope>NUCLEOTIDE SEQUENCE [LARGE SCALE GENOMIC DNA]</scope>
    <source>
        <strain evidence="3">DSM 41640</strain>
    </source>
</reference>
<dbReference type="RefSeq" id="WP_311712633.1">
    <property type="nucleotide sequence ID" value="NZ_JAVREZ010000001.1"/>
</dbReference>
<dbReference type="Pfam" id="PF20169">
    <property type="entry name" value="DUF6537"/>
    <property type="match status" value="1"/>
</dbReference>
<proteinExistence type="predicted"/>
<gene>
    <name evidence="2" type="ORF">RNB18_03440</name>
</gene>
<protein>
    <submittedName>
        <fullName evidence="2">DUF6537 domain-containing protein</fullName>
    </submittedName>
</protein>
<evidence type="ECO:0000259" key="1">
    <source>
        <dbReference type="Pfam" id="PF20169"/>
    </source>
</evidence>
<name>A0ABU2V132_9ACTN</name>
<dbReference type="InterPro" id="IPR046667">
    <property type="entry name" value="DUF6537"/>
</dbReference>
<organism evidence="2 3">
    <name type="scientific">Streptomyces doebereineriae</name>
    <dbReference type="NCBI Taxonomy" id="3075528"/>
    <lineage>
        <taxon>Bacteria</taxon>
        <taxon>Bacillati</taxon>
        <taxon>Actinomycetota</taxon>
        <taxon>Actinomycetes</taxon>
        <taxon>Kitasatosporales</taxon>
        <taxon>Streptomycetaceae</taxon>
        <taxon>Streptomyces</taxon>
    </lineage>
</organism>
<dbReference type="EMBL" id="JAVREZ010000001">
    <property type="protein sequence ID" value="MDT0479252.1"/>
    <property type="molecule type" value="Genomic_DNA"/>
</dbReference>
<sequence>MTAGRAPVGVDPVARTPPALKPALLPQLWAVCPSAHRRVPVERRDATSYSLAQGRKRKISFGTKARPMVRLLYAARRLRGSRLDLFGYHPVRRMERELVVQYRREVEALLPRLSPLTLSTRSTRR</sequence>